<dbReference type="PANTHER" id="PTHR21299">
    <property type="entry name" value="CYTIDYLATE KINASE/PANTOATE-BETA-ALANINE LIGASE"/>
    <property type="match status" value="1"/>
</dbReference>
<dbReference type="EMBL" id="SMKV01000055">
    <property type="protein sequence ID" value="TDC87480.1"/>
    <property type="molecule type" value="Genomic_DNA"/>
</dbReference>
<evidence type="ECO:0000313" key="11">
    <source>
        <dbReference type="EMBL" id="TDC87480.1"/>
    </source>
</evidence>
<dbReference type="EC" id="2.7.4.25" evidence="8"/>
<evidence type="ECO:0000256" key="7">
    <source>
        <dbReference type="ARBA" id="ARBA00048478"/>
    </source>
</evidence>
<organism evidence="11 12">
    <name type="scientific">Saccharopolyspora aridisoli</name>
    <dbReference type="NCBI Taxonomy" id="2530385"/>
    <lineage>
        <taxon>Bacteria</taxon>
        <taxon>Bacillati</taxon>
        <taxon>Actinomycetota</taxon>
        <taxon>Actinomycetes</taxon>
        <taxon>Pseudonocardiales</taxon>
        <taxon>Pseudonocardiaceae</taxon>
        <taxon>Saccharopolyspora</taxon>
    </lineage>
</organism>
<dbReference type="AlphaFoldDB" id="A0A4R4U8U4"/>
<dbReference type="GO" id="GO:0005524">
    <property type="term" value="F:ATP binding"/>
    <property type="evidence" value="ECO:0007669"/>
    <property type="project" value="UniProtKB-UniRule"/>
</dbReference>
<feature type="binding site" evidence="8">
    <location>
        <begin position="14"/>
        <end position="22"/>
    </location>
    <ligand>
        <name>ATP</name>
        <dbReference type="ChEBI" id="CHEBI:30616"/>
    </ligand>
</feature>
<dbReference type="InterPro" id="IPR003136">
    <property type="entry name" value="Cytidylate_kin"/>
</dbReference>
<dbReference type="InterPro" id="IPR011994">
    <property type="entry name" value="Cytidylate_kinase_dom"/>
</dbReference>
<feature type="region of interest" description="Disordered" evidence="9">
    <location>
        <begin position="165"/>
        <end position="204"/>
    </location>
</feature>
<evidence type="ECO:0000259" key="10">
    <source>
        <dbReference type="Pfam" id="PF02224"/>
    </source>
</evidence>
<dbReference type="CDD" id="cd02020">
    <property type="entry name" value="CMPK"/>
    <property type="match status" value="1"/>
</dbReference>
<keyword evidence="2 8" id="KW-0808">Transferase</keyword>
<dbReference type="GO" id="GO:0036431">
    <property type="term" value="F:dCMP kinase activity"/>
    <property type="evidence" value="ECO:0007669"/>
    <property type="project" value="InterPro"/>
</dbReference>
<dbReference type="SUPFAM" id="SSF52540">
    <property type="entry name" value="P-loop containing nucleoside triphosphate hydrolases"/>
    <property type="match status" value="1"/>
</dbReference>
<comment type="similarity">
    <text evidence="1 8">Belongs to the cytidylate kinase family. Type 1 subfamily.</text>
</comment>
<feature type="domain" description="Cytidylate kinase" evidence="10">
    <location>
        <begin position="10"/>
        <end position="228"/>
    </location>
</feature>
<dbReference type="Gene3D" id="3.40.50.300">
    <property type="entry name" value="P-loop containing nucleotide triphosphate hydrolases"/>
    <property type="match status" value="1"/>
</dbReference>
<dbReference type="Pfam" id="PF02224">
    <property type="entry name" value="Cytidylate_kin"/>
    <property type="match status" value="1"/>
</dbReference>
<dbReference type="GO" id="GO:0006220">
    <property type="term" value="P:pyrimidine nucleotide metabolic process"/>
    <property type="evidence" value="ECO:0007669"/>
    <property type="project" value="UniProtKB-UniRule"/>
</dbReference>
<evidence type="ECO:0000256" key="9">
    <source>
        <dbReference type="SAM" id="MobiDB-lite"/>
    </source>
</evidence>
<dbReference type="PANTHER" id="PTHR21299:SF2">
    <property type="entry name" value="CYTIDYLATE KINASE"/>
    <property type="match status" value="1"/>
</dbReference>
<dbReference type="Proteomes" id="UP000294744">
    <property type="component" value="Unassembled WGS sequence"/>
</dbReference>
<sequence>MAQARLRGVVALDGPSGTGKSTVSKKLAAALGATYLDTGAMYRAVTLAVLRAGVDPTDAAAVTQVARAAELGMGTDPLAPAVRLDGADAEPEIRGPEVTAAVSAVSAVPEVRELLVAMQRDLIGSAIDDPGGMVVEGRDIGTVVVPDAGLKVYLTASADARAARRTAQDASDGRGSDLRSTHADVQRRDALDSGREVAPLRQAEDAVEVDTTDLDIAGVLEQLTKLVESRGLLGGAA</sequence>
<keyword evidence="5 8" id="KW-0067">ATP-binding</keyword>
<dbReference type="RefSeq" id="WP_132627317.1">
    <property type="nucleotide sequence ID" value="NZ_SMKV01000055.1"/>
</dbReference>
<gene>
    <name evidence="8" type="primary">cmk</name>
    <name evidence="11" type="ORF">E1161_25720</name>
</gene>
<evidence type="ECO:0000256" key="4">
    <source>
        <dbReference type="ARBA" id="ARBA00022777"/>
    </source>
</evidence>
<dbReference type="GO" id="GO:0015949">
    <property type="term" value="P:nucleobase-containing small molecule interconversion"/>
    <property type="evidence" value="ECO:0007669"/>
    <property type="project" value="TreeGrafter"/>
</dbReference>
<evidence type="ECO:0000256" key="1">
    <source>
        <dbReference type="ARBA" id="ARBA00009427"/>
    </source>
</evidence>
<dbReference type="GO" id="GO:0036430">
    <property type="term" value="F:CMP kinase activity"/>
    <property type="evidence" value="ECO:0007669"/>
    <property type="project" value="RHEA"/>
</dbReference>
<evidence type="ECO:0000256" key="3">
    <source>
        <dbReference type="ARBA" id="ARBA00022741"/>
    </source>
</evidence>
<comment type="subcellular location">
    <subcellularLocation>
        <location evidence="8">Cytoplasm</location>
    </subcellularLocation>
</comment>
<name>A0A4R4U8U4_9PSEU</name>
<comment type="catalytic activity">
    <reaction evidence="6 8">
        <text>dCMP + ATP = dCDP + ADP</text>
        <dbReference type="Rhea" id="RHEA:25094"/>
        <dbReference type="ChEBI" id="CHEBI:30616"/>
        <dbReference type="ChEBI" id="CHEBI:57566"/>
        <dbReference type="ChEBI" id="CHEBI:58593"/>
        <dbReference type="ChEBI" id="CHEBI:456216"/>
        <dbReference type="EC" id="2.7.4.25"/>
    </reaction>
</comment>
<keyword evidence="12" id="KW-1185">Reference proteome</keyword>
<reference evidence="11 12" key="1">
    <citation type="submission" date="2019-03" db="EMBL/GenBank/DDBJ databases">
        <title>Draft genome sequences of novel Actinobacteria.</title>
        <authorList>
            <person name="Sahin N."/>
            <person name="Ay H."/>
            <person name="Saygin H."/>
        </authorList>
    </citation>
    <scope>NUCLEOTIDE SEQUENCE [LARGE SCALE GENOMIC DNA]</scope>
    <source>
        <strain evidence="11 12">16K404</strain>
    </source>
</reference>
<dbReference type="InterPro" id="IPR027417">
    <property type="entry name" value="P-loop_NTPase"/>
</dbReference>
<dbReference type="OrthoDB" id="9807434at2"/>
<evidence type="ECO:0000313" key="12">
    <source>
        <dbReference type="Proteomes" id="UP000294744"/>
    </source>
</evidence>
<evidence type="ECO:0000256" key="5">
    <source>
        <dbReference type="ARBA" id="ARBA00022840"/>
    </source>
</evidence>
<dbReference type="HAMAP" id="MF_00238">
    <property type="entry name" value="Cytidyl_kinase_type1"/>
    <property type="match status" value="1"/>
</dbReference>
<feature type="compositionally biased region" description="Basic and acidic residues" evidence="9">
    <location>
        <begin position="171"/>
        <end position="195"/>
    </location>
</feature>
<accession>A0A4R4U8U4</accession>
<comment type="catalytic activity">
    <reaction evidence="7 8">
        <text>CMP + ATP = CDP + ADP</text>
        <dbReference type="Rhea" id="RHEA:11600"/>
        <dbReference type="ChEBI" id="CHEBI:30616"/>
        <dbReference type="ChEBI" id="CHEBI:58069"/>
        <dbReference type="ChEBI" id="CHEBI:60377"/>
        <dbReference type="ChEBI" id="CHEBI:456216"/>
        <dbReference type="EC" id="2.7.4.25"/>
    </reaction>
</comment>
<protein>
    <recommendedName>
        <fullName evidence="8">Cytidylate kinase</fullName>
        <shortName evidence="8">CK</shortName>
        <ecNumber evidence="8">2.7.4.25</ecNumber>
    </recommendedName>
    <alternativeName>
        <fullName evidence="8">Cytidine monophosphate kinase</fullName>
        <shortName evidence="8">CMP kinase</shortName>
    </alternativeName>
</protein>
<evidence type="ECO:0000256" key="8">
    <source>
        <dbReference type="HAMAP-Rule" id="MF_00238"/>
    </source>
</evidence>
<keyword evidence="3 8" id="KW-0547">Nucleotide-binding</keyword>
<proteinExistence type="inferred from homology"/>
<dbReference type="GO" id="GO:0005829">
    <property type="term" value="C:cytosol"/>
    <property type="evidence" value="ECO:0007669"/>
    <property type="project" value="TreeGrafter"/>
</dbReference>
<comment type="caution">
    <text evidence="11">The sequence shown here is derived from an EMBL/GenBank/DDBJ whole genome shotgun (WGS) entry which is preliminary data.</text>
</comment>
<keyword evidence="8" id="KW-0963">Cytoplasm</keyword>
<dbReference type="NCBIfam" id="TIGR00017">
    <property type="entry name" value="cmk"/>
    <property type="match status" value="1"/>
</dbReference>
<evidence type="ECO:0000256" key="6">
    <source>
        <dbReference type="ARBA" id="ARBA00047615"/>
    </source>
</evidence>
<keyword evidence="4 8" id="KW-0418">Kinase</keyword>
<evidence type="ECO:0000256" key="2">
    <source>
        <dbReference type="ARBA" id="ARBA00022679"/>
    </source>
</evidence>